<evidence type="ECO:0000259" key="8">
    <source>
        <dbReference type="PROSITE" id="PS51709"/>
    </source>
</evidence>
<feature type="binding site" evidence="6">
    <location>
        <position position="249"/>
    </location>
    <ligand>
        <name>Mg(2+)</name>
        <dbReference type="ChEBI" id="CHEBI:18420"/>
    </ligand>
</feature>
<feature type="binding site" evidence="6">
    <location>
        <position position="248"/>
    </location>
    <ligand>
        <name>K(+)</name>
        <dbReference type="ChEBI" id="CHEBI:29103"/>
    </ligand>
</feature>
<dbReference type="EMBL" id="JAQIBD010000001">
    <property type="protein sequence ID" value="MDM5270938.1"/>
    <property type="molecule type" value="Genomic_DNA"/>
</dbReference>
<keyword evidence="3 6" id="KW-0547">Nucleotide-binding</keyword>
<keyword evidence="4 6" id="KW-0630">Potassium</keyword>
<comment type="similarity">
    <text evidence="1 6 7">Belongs to the TRAFAC class TrmE-Era-EngA-EngB-Septin-like GTPase superfamily. TrmE GTPase family.</text>
</comment>
<organism evidence="9 10">
    <name type="scientific">Sulfurovum zhangzhouensis</name>
    <dbReference type="NCBI Taxonomy" id="3019067"/>
    <lineage>
        <taxon>Bacteria</taxon>
        <taxon>Pseudomonadati</taxon>
        <taxon>Campylobacterota</taxon>
        <taxon>Epsilonproteobacteria</taxon>
        <taxon>Campylobacterales</taxon>
        <taxon>Sulfurovaceae</taxon>
        <taxon>Sulfurovum</taxon>
    </lineage>
</organism>
<dbReference type="InterPro" id="IPR027417">
    <property type="entry name" value="P-loop_NTPase"/>
</dbReference>
<feature type="binding site" evidence="6">
    <location>
        <position position="118"/>
    </location>
    <ligand>
        <name>(6S)-5-formyl-5,6,7,8-tetrahydrofolate</name>
        <dbReference type="ChEBI" id="CHEBI:57457"/>
    </ligand>
</feature>
<comment type="caution">
    <text evidence="9">The sequence shown here is derived from an EMBL/GenBank/DDBJ whole genome shotgun (WGS) entry which is preliminary data.</text>
</comment>
<name>A0ABT7QVS6_9BACT</name>
<keyword evidence="6" id="KW-0378">Hydrolase</keyword>
<comment type="subunit">
    <text evidence="6">Homodimer. Heterotetramer of two MnmE and two MnmG subunits.</text>
</comment>
<dbReference type="NCBIfam" id="NF003661">
    <property type="entry name" value="PRK05291.1-3"/>
    <property type="match status" value="1"/>
</dbReference>
<evidence type="ECO:0000313" key="9">
    <source>
        <dbReference type="EMBL" id="MDM5270938.1"/>
    </source>
</evidence>
<feature type="binding site" evidence="6">
    <location>
        <position position="245"/>
    </location>
    <ligand>
        <name>K(+)</name>
        <dbReference type="ChEBI" id="CHEBI:29103"/>
    </ligand>
</feature>
<dbReference type="RefSeq" id="WP_289412213.1">
    <property type="nucleotide sequence ID" value="NZ_JAQIBD010000001.1"/>
</dbReference>
<dbReference type="CDD" id="cd04164">
    <property type="entry name" value="trmE"/>
    <property type="match status" value="1"/>
</dbReference>
<keyword evidence="6" id="KW-0963">Cytoplasm</keyword>
<evidence type="ECO:0000256" key="3">
    <source>
        <dbReference type="ARBA" id="ARBA00022741"/>
    </source>
</evidence>
<feature type="binding site" evidence="6">
    <location>
        <position position="79"/>
    </location>
    <ligand>
        <name>(6S)-5-formyl-5,6,7,8-tetrahydrofolate</name>
        <dbReference type="ChEBI" id="CHEBI:57457"/>
    </ligand>
</feature>
<reference evidence="9" key="1">
    <citation type="submission" date="2023-01" db="EMBL/GenBank/DDBJ databases">
        <title>Sulfurovum sp. zt1-1 genome assembly.</title>
        <authorList>
            <person name="Wang J."/>
        </authorList>
    </citation>
    <scope>NUCLEOTIDE SEQUENCE</scope>
    <source>
        <strain evidence="9">Zt1-1</strain>
    </source>
</reference>
<feature type="binding site" evidence="6">
    <location>
        <position position="228"/>
    </location>
    <ligand>
        <name>Mg(2+)</name>
        <dbReference type="ChEBI" id="CHEBI:18420"/>
    </ligand>
</feature>
<keyword evidence="5 6" id="KW-0342">GTP-binding</keyword>
<dbReference type="Gene3D" id="3.40.50.300">
    <property type="entry name" value="P-loop containing nucleotide triphosphate hydrolases"/>
    <property type="match status" value="1"/>
</dbReference>
<dbReference type="HAMAP" id="MF_00379">
    <property type="entry name" value="GTPase_MnmE"/>
    <property type="match status" value="1"/>
</dbReference>
<dbReference type="PROSITE" id="PS51709">
    <property type="entry name" value="G_TRME"/>
    <property type="match status" value="1"/>
</dbReference>
<dbReference type="PANTHER" id="PTHR42714">
    <property type="entry name" value="TRNA MODIFICATION GTPASE GTPBP3"/>
    <property type="match status" value="1"/>
</dbReference>
<feature type="domain" description="TrmE-type G" evidence="8">
    <location>
        <begin position="214"/>
        <end position="370"/>
    </location>
</feature>
<dbReference type="InterPro" id="IPR027266">
    <property type="entry name" value="TrmE/GcvT-like"/>
</dbReference>
<evidence type="ECO:0000256" key="2">
    <source>
        <dbReference type="ARBA" id="ARBA00022694"/>
    </source>
</evidence>
<dbReference type="Pfam" id="PF12631">
    <property type="entry name" value="MnmE_helical"/>
    <property type="match status" value="1"/>
</dbReference>
<keyword evidence="10" id="KW-1185">Reference proteome</keyword>
<dbReference type="Pfam" id="PF10396">
    <property type="entry name" value="TrmE_N"/>
    <property type="match status" value="1"/>
</dbReference>
<dbReference type="InterPro" id="IPR005225">
    <property type="entry name" value="Small_GTP-bd"/>
</dbReference>
<comment type="caution">
    <text evidence="6">Lacks conserved residue(s) required for the propagation of feature annotation.</text>
</comment>
<dbReference type="InterPro" id="IPR004520">
    <property type="entry name" value="GTPase_MnmE"/>
</dbReference>
<accession>A0ABT7QVS6</accession>
<evidence type="ECO:0000256" key="1">
    <source>
        <dbReference type="ARBA" id="ARBA00011043"/>
    </source>
</evidence>
<dbReference type="Gene3D" id="3.30.1360.120">
    <property type="entry name" value="Probable tRNA modification gtpase trme, domain 1"/>
    <property type="match status" value="1"/>
</dbReference>
<keyword evidence="2 6" id="KW-0819">tRNA processing</keyword>
<evidence type="ECO:0000256" key="7">
    <source>
        <dbReference type="RuleBase" id="RU003313"/>
    </source>
</evidence>
<dbReference type="InterPro" id="IPR031168">
    <property type="entry name" value="G_TrmE"/>
</dbReference>
<evidence type="ECO:0000256" key="6">
    <source>
        <dbReference type="HAMAP-Rule" id="MF_00379"/>
    </source>
</evidence>
<dbReference type="PANTHER" id="PTHR42714:SF2">
    <property type="entry name" value="TRNA MODIFICATION GTPASE GTPBP3, MITOCHONDRIAL"/>
    <property type="match status" value="1"/>
</dbReference>
<proteinExistence type="inferred from homology"/>
<evidence type="ECO:0000313" key="10">
    <source>
        <dbReference type="Proteomes" id="UP001169069"/>
    </source>
</evidence>
<dbReference type="Gene3D" id="1.20.120.430">
    <property type="entry name" value="tRNA modification GTPase MnmE domain 2"/>
    <property type="match status" value="1"/>
</dbReference>
<evidence type="ECO:0000256" key="4">
    <source>
        <dbReference type="ARBA" id="ARBA00022958"/>
    </source>
</evidence>
<keyword evidence="6" id="KW-0479">Metal-binding</keyword>
<feature type="binding site" evidence="6">
    <location>
        <position position="243"/>
    </location>
    <ligand>
        <name>K(+)</name>
        <dbReference type="ChEBI" id="CHEBI:29103"/>
    </ligand>
</feature>
<sequence length="446" mass="49202">MNETISAIATAHGVSSISIIRLSGSDALSIARRVSKLQNIIPRHAHLTSLYNAEDALIDQAIMIYFASPNSFTGEDIVEFQCHGGMIVAEEILSTVLAYGARLAEPGEFSKRAFLNGKIDLTEAEAISKLIEAKSVDAAKILAKQMKGELKAFVDESRDALLRSLAYSEVMIDYAEEDIPDDILESISSQLDGLIEQITRIVDASHRRRGLIEGFKVAIIGKPNVGKSSLLNALLSYERAIVSDIAGTTRDTIEEQVRIGSHIIRLVDTAGIRESEDTIEKIGIERSLSSVEDADVIIALFDSSRVFDHEDEKIVSMLDNLEDKHLIVALNKSDLEKKFDTSILSSYDPIEVSAKKGFVRLTERMETLFDSIGEGDEIMLVSARQIEAVKYAKSAIEEAKFPLQSGELEFFSYHLQEAVKAISSISKPYDSEEILDKMFGEFCLGK</sequence>
<dbReference type="InterPro" id="IPR027368">
    <property type="entry name" value="MnmE_dom2"/>
</dbReference>
<dbReference type="PRINTS" id="PR00326">
    <property type="entry name" value="GTP1OBG"/>
</dbReference>
<dbReference type="Pfam" id="PF01926">
    <property type="entry name" value="MMR_HSR1"/>
    <property type="match status" value="1"/>
</dbReference>
<feature type="binding site" evidence="6">
    <location>
        <position position="224"/>
    </location>
    <ligand>
        <name>K(+)</name>
        <dbReference type="ChEBI" id="CHEBI:29103"/>
    </ligand>
</feature>
<dbReference type="Proteomes" id="UP001169069">
    <property type="component" value="Unassembled WGS sequence"/>
</dbReference>
<feature type="binding site" evidence="6">
    <location>
        <begin position="243"/>
        <end position="249"/>
    </location>
    <ligand>
        <name>GTP</name>
        <dbReference type="ChEBI" id="CHEBI:37565"/>
    </ligand>
</feature>
<feature type="binding site" evidence="6">
    <location>
        <position position="21"/>
    </location>
    <ligand>
        <name>(6S)-5-formyl-5,6,7,8-tetrahydrofolate</name>
        <dbReference type="ChEBI" id="CHEBI:57457"/>
    </ligand>
</feature>
<gene>
    <name evidence="6 9" type="primary">mnmE</name>
    <name evidence="6" type="synonym">trmE</name>
    <name evidence="9" type="ORF">PGH07_01955</name>
</gene>
<dbReference type="InterPro" id="IPR018948">
    <property type="entry name" value="GTP-bd_TrmE_N"/>
</dbReference>
<feature type="binding site" evidence="6">
    <location>
        <begin position="268"/>
        <end position="271"/>
    </location>
    <ligand>
        <name>GTP</name>
        <dbReference type="ChEBI" id="CHEBI:37565"/>
    </ligand>
</feature>
<keyword evidence="6" id="KW-0460">Magnesium</keyword>
<dbReference type="SUPFAM" id="SSF52540">
    <property type="entry name" value="P-loop containing nucleoside triphosphate hydrolases"/>
    <property type="match status" value="1"/>
</dbReference>
<dbReference type="CDD" id="cd14858">
    <property type="entry name" value="TrmE_N"/>
    <property type="match status" value="1"/>
</dbReference>
<evidence type="ECO:0000256" key="5">
    <source>
        <dbReference type="ARBA" id="ARBA00023134"/>
    </source>
</evidence>
<feature type="binding site" evidence="6">
    <location>
        <begin position="224"/>
        <end position="229"/>
    </location>
    <ligand>
        <name>GTP</name>
        <dbReference type="ChEBI" id="CHEBI:37565"/>
    </ligand>
</feature>
<dbReference type="NCBIfam" id="TIGR00450">
    <property type="entry name" value="mnmE_trmE_thdF"/>
    <property type="match status" value="1"/>
</dbReference>
<comment type="subcellular location">
    <subcellularLocation>
        <location evidence="6">Cytoplasm</location>
    </subcellularLocation>
</comment>
<protein>
    <recommendedName>
        <fullName evidence="6">tRNA modification GTPase MnmE</fullName>
        <ecNumber evidence="6">3.6.-.-</ecNumber>
    </recommendedName>
</protein>
<dbReference type="InterPro" id="IPR025867">
    <property type="entry name" value="MnmE_helical"/>
</dbReference>
<dbReference type="NCBIfam" id="TIGR00231">
    <property type="entry name" value="small_GTP"/>
    <property type="match status" value="1"/>
</dbReference>
<dbReference type="InterPro" id="IPR006073">
    <property type="entry name" value="GTP-bd"/>
</dbReference>
<comment type="cofactor">
    <cofactor evidence="6">
        <name>K(+)</name>
        <dbReference type="ChEBI" id="CHEBI:29103"/>
    </cofactor>
    <text evidence="6">Binds 1 potassium ion per subunit.</text>
</comment>
<dbReference type="EC" id="3.6.-.-" evidence="6"/>
<feature type="binding site" evidence="6">
    <location>
        <position position="446"/>
    </location>
    <ligand>
        <name>(6S)-5-formyl-5,6,7,8-tetrahydrofolate</name>
        <dbReference type="ChEBI" id="CHEBI:57457"/>
    </ligand>
</feature>
<comment type="function">
    <text evidence="6">Exhibits a very high intrinsic GTPase hydrolysis rate. Involved in the addition of a carboxymethylaminomethyl (cmnm) group at the wobble position (U34) of certain tRNAs, forming tRNA-cmnm(5)s(2)U34.</text>
</comment>